<proteinExistence type="predicted"/>
<keyword evidence="3" id="KW-1185">Reference proteome</keyword>
<accession>A0A5M3MDD3</accession>
<dbReference type="OMA" id="PCPENPG"/>
<feature type="compositionally biased region" description="Polar residues" evidence="1">
    <location>
        <begin position="43"/>
        <end position="55"/>
    </location>
</feature>
<dbReference type="RefSeq" id="XP_007773023.1">
    <property type="nucleotide sequence ID" value="XM_007774833.1"/>
</dbReference>
<feature type="compositionally biased region" description="Low complexity" evidence="1">
    <location>
        <begin position="121"/>
        <end position="139"/>
    </location>
</feature>
<comment type="caution">
    <text evidence="2">The sequence shown here is derived from an EMBL/GenBank/DDBJ whole genome shotgun (WGS) entry which is preliminary data.</text>
</comment>
<gene>
    <name evidence="2" type="ORF">CONPUDRAFT_168462</name>
</gene>
<evidence type="ECO:0000256" key="1">
    <source>
        <dbReference type="SAM" id="MobiDB-lite"/>
    </source>
</evidence>
<feature type="region of interest" description="Disordered" evidence="1">
    <location>
        <begin position="111"/>
        <end position="139"/>
    </location>
</feature>
<dbReference type="Proteomes" id="UP000053558">
    <property type="component" value="Unassembled WGS sequence"/>
</dbReference>
<feature type="region of interest" description="Disordered" evidence="1">
    <location>
        <begin position="1"/>
        <end position="56"/>
    </location>
</feature>
<organism evidence="2 3">
    <name type="scientific">Coniophora puteana (strain RWD-64-598)</name>
    <name type="common">Brown rot fungus</name>
    <dbReference type="NCBI Taxonomy" id="741705"/>
    <lineage>
        <taxon>Eukaryota</taxon>
        <taxon>Fungi</taxon>
        <taxon>Dikarya</taxon>
        <taxon>Basidiomycota</taxon>
        <taxon>Agaricomycotina</taxon>
        <taxon>Agaricomycetes</taxon>
        <taxon>Agaricomycetidae</taxon>
        <taxon>Boletales</taxon>
        <taxon>Coniophorineae</taxon>
        <taxon>Coniophoraceae</taxon>
        <taxon>Coniophora</taxon>
    </lineage>
</organism>
<sequence length="139" mass="13896">MLGEADAKFPTTEAHGLPPSPSRENPGQVFPKSDPHAAPESTVPGTGTTQESGALTGNPFLLESALAKLDTAIGDVIAIIRDETAAQGSASSRQNAFLKSLENIKAEAGGVRATAGEGPRAQGAAAGSDSAQAGGLFVD</sequence>
<evidence type="ECO:0000313" key="2">
    <source>
        <dbReference type="EMBL" id="EIW76635.1"/>
    </source>
</evidence>
<protein>
    <submittedName>
        <fullName evidence="2">Uncharacterized protein</fullName>
    </submittedName>
</protein>
<dbReference type="OrthoDB" id="2560792at2759"/>
<reference evidence="3" key="1">
    <citation type="journal article" date="2012" name="Science">
        <title>The Paleozoic origin of enzymatic lignin decomposition reconstructed from 31 fungal genomes.</title>
        <authorList>
            <person name="Floudas D."/>
            <person name="Binder M."/>
            <person name="Riley R."/>
            <person name="Barry K."/>
            <person name="Blanchette R.A."/>
            <person name="Henrissat B."/>
            <person name="Martinez A.T."/>
            <person name="Otillar R."/>
            <person name="Spatafora J.W."/>
            <person name="Yadav J.S."/>
            <person name="Aerts A."/>
            <person name="Benoit I."/>
            <person name="Boyd A."/>
            <person name="Carlson A."/>
            <person name="Copeland A."/>
            <person name="Coutinho P.M."/>
            <person name="de Vries R.P."/>
            <person name="Ferreira P."/>
            <person name="Findley K."/>
            <person name="Foster B."/>
            <person name="Gaskell J."/>
            <person name="Glotzer D."/>
            <person name="Gorecki P."/>
            <person name="Heitman J."/>
            <person name="Hesse C."/>
            <person name="Hori C."/>
            <person name="Igarashi K."/>
            <person name="Jurgens J.A."/>
            <person name="Kallen N."/>
            <person name="Kersten P."/>
            <person name="Kohler A."/>
            <person name="Kuees U."/>
            <person name="Kumar T.K.A."/>
            <person name="Kuo A."/>
            <person name="LaButti K."/>
            <person name="Larrondo L.F."/>
            <person name="Lindquist E."/>
            <person name="Ling A."/>
            <person name="Lombard V."/>
            <person name="Lucas S."/>
            <person name="Lundell T."/>
            <person name="Martin R."/>
            <person name="McLaughlin D.J."/>
            <person name="Morgenstern I."/>
            <person name="Morin E."/>
            <person name="Murat C."/>
            <person name="Nagy L.G."/>
            <person name="Nolan M."/>
            <person name="Ohm R.A."/>
            <person name="Patyshakuliyeva A."/>
            <person name="Rokas A."/>
            <person name="Ruiz-Duenas F.J."/>
            <person name="Sabat G."/>
            <person name="Salamov A."/>
            <person name="Samejima M."/>
            <person name="Schmutz J."/>
            <person name="Slot J.C."/>
            <person name="St John F."/>
            <person name="Stenlid J."/>
            <person name="Sun H."/>
            <person name="Sun S."/>
            <person name="Syed K."/>
            <person name="Tsang A."/>
            <person name="Wiebenga A."/>
            <person name="Young D."/>
            <person name="Pisabarro A."/>
            <person name="Eastwood D.C."/>
            <person name="Martin F."/>
            <person name="Cullen D."/>
            <person name="Grigoriev I.V."/>
            <person name="Hibbett D.S."/>
        </authorList>
    </citation>
    <scope>NUCLEOTIDE SEQUENCE [LARGE SCALE GENOMIC DNA]</scope>
    <source>
        <strain evidence="3">RWD-64-598 SS2</strain>
    </source>
</reference>
<dbReference type="KEGG" id="cput:CONPUDRAFT_168462"/>
<evidence type="ECO:0000313" key="3">
    <source>
        <dbReference type="Proteomes" id="UP000053558"/>
    </source>
</evidence>
<dbReference type="AlphaFoldDB" id="A0A5M3MDD3"/>
<dbReference type="EMBL" id="JH711585">
    <property type="protein sequence ID" value="EIW76635.1"/>
    <property type="molecule type" value="Genomic_DNA"/>
</dbReference>
<dbReference type="GeneID" id="19206002"/>
<name>A0A5M3MDD3_CONPW</name>